<dbReference type="PANTHER" id="PTHR21433:SF4">
    <property type="entry name" value="OS02G0106800 PROTEIN"/>
    <property type="match status" value="1"/>
</dbReference>
<name>A0A2T7E9Z4_9POAL</name>
<gene>
    <name evidence="6" type="ORF">GQ55_3G158100</name>
</gene>
<accession>A0A2T7E9Z4</accession>
<organism evidence="6 7">
    <name type="scientific">Panicum hallii var. hallii</name>
    <dbReference type="NCBI Taxonomy" id="1504633"/>
    <lineage>
        <taxon>Eukaryota</taxon>
        <taxon>Viridiplantae</taxon>
        <taxon>Streptophyta</taxon>
        <taxon>Embryophyta</taxon>
        <taxon>Tracheophyta</taxon>
        <taxon>Spermatophyta</taxon>
        <taxon>Magnoliopsida</taxon>
        <taxon>Liliopsida</taxon>
        <taxon>Poales</taxon>
        <taxon>Poaceae</taxon>
        <taxon>PACMAD clade</taxon>
        <taxon>Panicoideae</taxon>
        <taxon>Panicodae</taxon>
        <taxon>Paniceae</taxon>
        <taxon>Panicinae</taxon>
        <taxon>Panicum</taxon>
        <taxon>Panicum sect. Panicum</taxon>
    </lineage>
</organism>
<keyword evidence="4" id="KW-1133">Transmembrane helix</keyword>
<evidence type="ECO:0000313" key="6">
    <source>
        <dbReference type="EMBL" id="PUZ64636.1"/>
    </source>
</evidence>
<dbReference type="PANTHER" id="PTHR21433">
    <property type="entry name" value="TRANSMEMBRANE PROTEIN INDUCED BY TUMOR NECROSIS FACTOR ALPHA"/>
    <property type="match status" value="1"/>
</dbReference>
<dbReference type="Proteomes" id="UP000244336">
    <property type="component" value="Chromosome 3"/>
</dbReference>
<dbReference type="Pfam" id="PF07851">
    <property type="entry name" value="TMEM120A-B"/>
    <property type="match status" value="1"/>
</dbReference>
<evidence type="ECO:0000256" key="3">
    <source>
        <dbReference type="ARBA" id="ARBA00022692"/>
    </source>
</evidence>
<keyword evidence="3" id="KW-0812">Transmembrane</keyword>
<keyword evidence="5" id="KW-0472">Membrane</keyword>
<keyword evidence="7" id="KW-1185">Reference proteome</keyword>
<comment type="similarity">
    <text evidence="2">Belongs to the TMEM120 family.</text>
</comment>
<protein>
    <submittedName>
        <fullName evidence="6">Uncharacterized protein</fullName>
    </submittedName>
</protein>
<comment type="subcellular location">
    <subcellularLocation>
        <location evidence="1">Membrane</location>
        <topology evidence="1">Multi-pass membrane protein</topology>
    </subcellularLocation>
</comment>
<evidence type="ECO:0000256" key="1">
    <source>
        <dbReference type="ARBA" id="ARBA00004141"/>
    </source>
</evidence>
<dbReference type="GO" id="GO:0016020">
    <property type="term" value="C:membrane"/>
    <property type="evidence" value="ECO:0007669"/>
    <property type="project" value="UniProtKB-SubCell"/>
</dbReference>
<proteinExistence type="inferred from homology"/>
<evidence type="ECO:0000313" key="7">
    <source>
        <dbReference type="Proteomes" id="UP000244336"/>
    </source>
</evidence>
<dbReference type="OrthoDB" id="2015098at2759"/>
<dbReference type="InterPro" id="IPR012926">
    <property type="entry name" value="TMEM120A/B"/>
</dbReference>
<evidence type="ECO:0000256" key="5">
    <source>
        <dbReference type="ARBA" id="ARBA00023136"/>
    </source>
</evidence>
<evidence type="ECO:0000256" key="2">
    <source>
        <dbReference type="ARBA" id="ARBA00009700"/>
    </source>
</evidence>
<dbReference type="AlphaFoldDB" id="A0A2T7E9Z4"/>
<sequence>MAWLLFLYTSFALRENVLIVNGSDIRPWWIYHHYLAMVMALVSLTWEIKGQPDCYSKQGWNFSYGGQSCKVLQCIYRIDTSVKDYALE</sequence>
<reference evidence="6 7" key="1">
    <citation type="submission" date="2018-04" db="EMBL/GenBank/DDBJ databases">
        <title>WGS assembly of Panicum hallii var. hallii HAL2.</title>
        <authorList>
            <person name="Lovell J."/>
            <person name="Jenkins J."/>
            <person name="Lowry D."/>
            <person name="Mamidi S."/>
            <person name="Sreedasyam A."/>
            <person name="Weng X."/>
            <person name="Barry K."/>
            <person name="Bonette J."/>
            <person name="Campitelli B."/>
            <person name="Daum C."/>
            <person name="Gordon S."/>
            <person name="Gould B."/>
            <person name="Lipzen A."/>
            <person name="MacQueen A."/>
            <person name="Palacio-Mejia J."/>
            <person name="Plott C."/>
            <person name="Shakirov E."/>
            <person name="Shu S."/>
            <person name="Yoshinaga Y."/>
            <person name="Zane M."/>
            <person name="Rokhsar D."/>
            <person name="Grimwood J."/>
            <person name="Schmutz J."/>
            <person name="Juenger T."/>
        </authorList>
    </citation>
    <scope>NUCLEOTIDE SEQUENCE [LARGE SCALE GENOMIC DNA]</scope>
    <source>
        <strain evidence="7">cv. HAL2</strain>
    </source>
</reference>
<dbReference type="EMBL" id="CM009751">
    <property type="protein sequence ID" value="PUZ64636.1"/>
    <property type="molecule type" value="Genomic_DNA"/>
</dbReference>
<evidence type="ECO:0000256" key="4">
    <source>
        <dbReference type="ARBA" id="ARBA00022989"/>
    </source>
</evidence>
<dbReference type="Gramene" id="PUZ64636">
    <property type="protein sequence ID" value="PUZ64636"/>
    <property type="gene ID" value="GQ55_3G158100"/>
</dbReference>